<evidence type="ECO:0000313" key="3">
    <source>
        <dbReference type="Proteomes" id="UP000823674"/>
    </source>
</evidence>
<reference evidence="2 3" key="1">
    <citation type="submission" date="2021-03" db="EMBL/GenBank/DDBJ databases">
        <authorList>
            <person name="King G.J."/>
            <person name="Bancroft I."/>
            <person name="Baten A."/>
            <person name="Bloomfield J."/>
            <person name="Borpatragohain P."/>
            <person name="He Z."/>
            <person name="Irish N."/>
            <person name="Irwin J."/>
            <person name="Liu K."/>
            <person name="Mauleon R.P."/>
            <person name="Moore J."/>
            <person name="Morris R."/>
            <person name="Ostergaard L."/>
            <person name="Wang B."/>
            <person name="Wells R."/>
        </authorList>
    </citation>
    <scope>NUCLEOTIDE SEQUENCE [LARGE SCALE GENOMIC DNA]</scope>
    <source>
        <strain evidence="2">R-o-18</strain>
        <tissue evidence="2">Leaf</tissue>
    </source>
</reference>
<comment type="caution">
    <text evidence="2">The sequence shown here is derived from an EMBL/GenBank/DDBJ whole genome shotgun (WGS) entry which is preliminary data.</text>
</comment>
<accession>A0ABQ7LTQ9</accession>
<feature type="non-terminal residue" evidence="2">
    <location>
        <position position="205"/>
    </location>
</feature>
<keyword evidence="1" id="KW-1133">Transmembrane helix</keyword>
<keyword evidence="1" id="KW-0472">Membrane</keyword>
<evidence type="ECO:0000256" key="1">
    <source>
        <dbReference type="SAM" id="Phobius"/>
    </source>
</evidence>
<proteinExistence type="predicted"/>
<organism evidence="2 3">
    <name type="scientific">Brassica rapa subsp. trilocularis</name>
    <dbReference type="NCBI Taxonomy" id="1813537"/>
    <lineage>
        <taxon>Eukaryota</taxon>
        <taxon>Viridiplantae</taxon>
        <taxon>Streptophyta</taxon>
        <taxon>Embryophyta</taxon>
        <taxon>Tracheophyta</taxon>
        <taxon>Spermatophyta</taxon>
        <taxon>Magnoliopsida</taxon>
        <taxon>eudicotyledons</taxon>
        <taxon>Gunneridae</taxon>
        <taxon>Pentapetalae</taxon>
        <taxon>rosids</taxon>
        <taxon>malvids</taxon>
        <taxon>Brassicales</taxon>
        <taxon>Brassicaceae</taxon>
        <taxon>Brassiceae</taxon>
        <taxon>Brassica</taxon>
    </lineage>
</organism>
<feature type="transmembrane region" description="Helical" evidence="1">
    <location>
        <begin position="124"/>
        <end position="148"/>
    </location>
</feature>
<sequence length="205" mass="22188">MASFLSAQISAGSTQPSALYFSSLAALAPSSAPLSPSPTASTPLSPSTSILTDLFGECCSRCIINKKEVFLKVDAAVSSGLRRINSSIRLVSSLHRSPRDAMPSWDKVVVAYEPVWELELKLVLAFWCLVTVWFLLVVPIVFASDAILTLTLVTRDMKCLVSDSIFVGVQMEASCRDSESKELRPETRQLSVVGAGRIAVRSSFI</sequence>
<name>A0ABQ7LTQ9_BRACM</name>
<dbReference type="EMBL" id="JADBGQ010000007">
    <property type="protein sequence ID" value="KAG5389959.1"/>
    <property type="molecule type" value="Genomic_DNA"/>
</dbReference>
<evidence type="ECO:0000313" key="2">
    <source>
        <dbReference type="EMBL" id="KAG5389959.1"/>
    </source>
</evidence>
<gene>
    <name evidence="2" type="primary">A08p027270.1_BraROA</name>
    <name evidence="2" type="ORF">IGI04_031500</name>
</gene>
<keyword evidence="1" id="KW-0812">Transmembrane</keyword>
<protein>
    <submittedName>
        <fullName evidence="2">Uncharacterized protein</fullName>
    </submittedName>
</protein>
<dbReference type="Proteomes" id="UP000823674">
    <property type="component" value="Chromosome A08"/>
</dbReference>
<keyword evidence="3" id="KW-1185">Reference proteome</keyword>